<evidence type="ECO:0000313" key="1">
    <source>
        <dbReference type="EMBL" id="NHN25447.1"/>
    </source>
</evidence>
<dbReference type="EMBL" id="VEVQ02000004">
    <property type="protein sequence ID" value="NHN25447.1"/>
    <property type="molecule type" value="Genomic_DNA"/>
</dbReference>
<gene>
    <name evidence="1" type="ORF">FIA58_007140</name>
</gene>
<sequence length="238" mass="26721">MNQKTTLSINTPCSEKFDNFLSTEKGGFCSSCQKEVTDFINWTDKEVANHFKNTTQNTCGYFREEQLKTYDNDSTSLKTNRYKLFNAGLASVSLLSLLYFNTSFGQTKTKPTTIQTETKNKERQLENQSEGIIVKGIISDEIGPLAGANVALKNSNIGVTTNFNGEFTFPQPLKEGTILLVSYVGFTTQEVKVTNETNHITLKMDDAMLCFVGEVSVAKVYQSKLSFVQRVKSWFKNE</sequence>
<dbReference type="RefSeq" id="WP_140961621.1">
    <property type="nucleotide sequence ID" value="NZ_VEVQ02000004.1"/>
</dbReference>
<proteinExistence type="predicted"/>
<dbReference type="SUPFAM" id="SSF49464">
    <property type="entry name" value="Carboxypeptidase regulatory domain-like"/>
    <property type="match status" value="1"/>
</dbReference>
<name>A0ABX0INR3_9FLAO</name>
<dbReference type="Pfam" id="PF13715">
    <property type="entry name" value="CarbopepD_reg_2"/>
    <property type="match status" value="1"/>
</dbReference>
<dbReference type="InterPro" id="IPR008969">
    <property type="entry name" value="CarboxyPept-like_regulatory"/>
</dbReference>
<reference evidence="1 2" key="2">
    <citation type="submission" date="2019-05" db="EMBL/GenBank/DDBJ databases">
        <authorList>
            <person name="Lianzixin W."/>
        </authorList>
    </citation>
    <scope>NUCLEOTIDE SEQUENCE [LARGE SCALE GENOMIC DNA]</scope>
    <source>
        <strain evidence="1 2">EC11</strain>
    </source>
</reference>
<evidence type="ECO:0008006" key="3">
    <source>
        <dbReference type="Google" id="ProtNLM"/>
    </source>
</evidence>
<keyword evidence="2" id="KW-1185">Reference proteome</keyword>
<reference evidence="2" key="1">
    <citation type="submission" date="2019-05" db="EMBL/GenBank/DDBJ databases">
        <title>Flavobacterium profundi sp. nov., isolated from a deep-sea seamount.</title>
        <authorList>
            <person name="Zhang D.-C."/>
        </authorList>
    </citation>
    <scope>NUCLEOTIDE SEQUENCE [LARGE SCALE GENOMIC DNA]</scope>
    <source>
        <strain evidence="2">EC11</strain>
    </source>
</reference>
<evidence type="ECO:0000313" key="2">
    <source>
        <dbReference type="Proteomes" id="UP000817854"/>
    </source>
</evidence>
<dbReference type="Gene3D" id="2.60.40.1120">
    <property type="entry name" value="Carboxypeptidase-like, regulatory domain"/>
    <property type="match status" value="1"/>
</dbReference>
<dbReference type="Proteomes" id="UP000817854">
    <property type="component" value="Unassembled WGS sequence"/>
</dbReference>
<reference evidence="1 2" key="3">
    <citation type="submission" date="2020-02" db="EMBL/GenBank/DDBJ databases">
        <title>Flavobacterium profundi sp. nov., isolated from a deep-sea seamount.</title>
        <authorList>
            <person name="Zhang D.-C."/>
        </authorList>
    </citation>
    <scope>NUCLEOTIDE SEQUENCE [LARGE SCALE GENOMIC DNA]</scope>
    <source>
        <strain evidence="1 2">EC11</strain>
    </source>
</reference>
<protein>
    <recommendedName>
        <fullName evidence="3">TonB-dependent receptor SusC</fullName>
    </recommendedName>
</protein>
<comment type="caution">
    <text evidence="1">The sequence shown here is derived from an EMBL/GenBank/DDBJ whole genome shotgun (WGS) entry which is preliminary data.</text>
</comment>
<organism evidence="1 2">
    <name type="scientific">Flavobacterium jejuense</name>
    <dbReference type="NCBI Taxonomy" id="1544455"/>
    <lineage>
        <taxon>Bacteria</taxon>
        <taxon>Pseudomonadati</taxon>
        <taxon>Bacteroidota</taxon>
        <taxon>Flavobacteriia</taxon>
        <taxon>Flavobacteriales</taxon>
        <taxon>Flavobacteriaceae</taxon>
        <taxon>Flavobacterium</taxon>
    </lineage>
</organism>
<accession>A0ABX0INR3</accession>